<dbReference type="RefSeq" id="WP_036600327.1">
    <property type="nucleotide sequence ID" value="NZ_CP076607.1"/>
</dbReference>
<organism evidence="1 2">
    <name type="scientific">Paenibacillus sophorae</name>
    <dbReference type="NCBI Taxonomy" id="1333845"/>
    <lineage>
        <taxon>Bacteria</taxon>
        <taxon>Bacillati</taxon>
        <taxon>Bacillota</taxon>
        <taxon>Bacilli</taxon>
        <taxon>Bacillales</taxon>
        <taxon>Paenibacillaceae</taxon>
        <taxon>Paenibacillus</taxon>
    </lineage>
</organism>
<evidence type="ECO:0000313" key="1">
    <source>
        <dbReference type="EMBL" id="QWU18027.1"/>
    </source>
</evidence>
<dbReference type="EMBL" id="CP076607">
    <property type="protein sequence ID" value="QWU18027.1"/>
    <property type="molecule type" value="Genomic_DNA"/>
</dbReference>
<protein>
    <submittedName>
        <fullName evidence="1">Uncharacterized protein</fullName>
    </submittedName>
</protein>
<keyword evidence="2" id="KW-1185">Reference proteome</keyword>
<sequence length="63" mass="6793">MSLGFMAGTVLGNSLAYYSAGRTRFHWSLPCSAESRESSSAPRGSSGAMTILPGAINDYYKRR</sequence>
<dbReference type="Proteomes" id="UP000683429">
    <property type="component" value="Chromosome"/>
</dbReference>
<accession>A0ABX8HK34</accession>
<evidence type="ECO:0000313" key="2">
    <source>
        <dbReference type="Proteomes" id="UP000683429"/>
    </source>
</evidence>
<gene>
    <name evidence="1" type="ORF">KP014_13370</name>
</gene>
<reference evidence="1 2" key="1">
    <citation type="submission" date="2021-06" db="EMBL/GenBank/DDBJ databases">
        <title>Whole genome sequence of Paenibacillus sophorae DSM23020 for comparative genomics.</title>
        <authorList>
            <person name="Kim M.-J."/>
            <person name="Lee G."/>
            <person name="Shin J.-H."/>
        </authorList>
    </citation>
    <scope>NUCLEOTIDE SEQUENCE [LARGE SCALE GENOMIC DNA]</scope>
    <source>
        <strain evidence="1 2">DSM 23020</strain>
    </source>
</reference>
<proteinExistence type="predicted"/>
<name>A0ABX8HK34_9BACL</name>